<dbReference type="EMBL" id="AWFG01000019">
    <property type="protein sequence ID" value="KCZ58817.1"/>
    <property type="molecule type" value="Genomic_DNA"/>
</dbReference>
<dbReference type="Gene3D" id="3.90.550.10">
    <property type="entry name" value="Spore Coat Polysaccharide Biosynthesis Protein SpsA, Chain A"/>
    <property type="match status" value="1"/>
</dbReference>
<protein>
    <recommendedName>
        <fullName evidence="8">Glycosyltransferase 2-like domain-containing protein</fullName>
    </recommendedName>
</protein>
<keyword evidence="3" id="KW-0808">Transferase</keyword>
<evidence type="ECO:0000256" key="7">
    <source>
        <dbReference type="SAM" id="Phobius"/>
    </source>
</evidence>
<dbReference type="GO" id="GO:0016757">
    <property type="term" value="F:glycosyltransferase activity"/>
    <property type="evidence" value="ECO:0007669"/>
    <property type="project" value="UniProtKB-KW"/>
</dbReference>
<feature type="transmembrane region" description="Helical" evidence="7">
    <location>
        <begin position="244"/>
        <end position="265"/>
    </location>
</feature>
<dbReference type="InterPro" id="IPR050256">
    <property type="entry name" value="Glycosyltransferase_2"/>
</dbReference>
<name>A0A062UK65_9PROT</name>
<evidence type="ECO:0000256" key="5">
    <source>
        <dbReference type="ARBA" id="ARBA00022989"/>
    </source>
</evidence>
<dbReference type="STRING" id="1280947.HY30_03520"/>
<keyword evidence="6 7" id="KW-0472">Membrane</keyword>
<comment type="subcellular location">
    <subcellularLocation>
        <location evidence="1">Membrane</location>
        <topology evidence="1">Multi-pass membrane protein</topology>
    </subcellularLocation>
</comment>
<evidence type="ECO:0000256" key="3">
    <source>
        <dbReference type="ARBA" id="ARBA00022679"/>
    </source>
</evidence>
<keyword evidence="10" id="KW-1185">Reference proteome</keyword>
<dbReference type="PANTHER" id="PTHR48090">
    <property type="entry name" value="UNDECAPRENYL-PHOSPHATE 4-DEOXY-4-FORMAMIDO-L-ARABINOSE TRANSFERASE-RELATED"/>
    <property type="match status" value="1"/>
</dbReference>
<proteinExistence type="predicted"/>
<dbReference type="RefSeq" id="WP_034738782.1">
    <property type="nucleotide sequence ID" value="NZ_AWFG01000019.1"/>
</dbReference>
<dbReference type="AlphaFoldDB" id="A0A062UK65"/>
<evidence type="ECO:0000313" key="9">
    <source>
        <dbReference type="EMBL" id="KCZ58817.1"/>
    </source>
</evidence>
<comment type="caution">
    <text evidence="9">The sequence shown here is derived from an EMBL/GenBank/DDBJ whole genome shotgun (WGS) entry which is preliminary data.</text>
</comment>
<sequence length="324" mass="36631">MTDTPLPRTSVADELPLVSIIIPVLNEAANIPRLIPAIQNVADGLVGQYRFEFVFTDNCSSDTTFELLASAAAEEKRIRVFRFSRNFGFQRSILTGLLNAKGDVAIQLDADLQDPPELIPEMLASWRKGYDVVYGIRRRRKENAFITGCRRFFYWFLDKISDHPLPRDAGDFRLISRRVIDILGNIKGSVPYIRGTISEIGFPQIGIPYDRSERLAGESKFRFFPLVKFAIDAMLHQSTLPLRLAGFIAIFISIISMLLLVYFGWRYVQVGQTWPSGFASLAFLILVSMIMNAFLMSIIGAYISMIYNAQKGFPVSIVDQKIDH</sequence>
<dbReference type="PANTHER" id="PTHR48090:SF1">
    <property type="entry name" value="PROPHAGE BACTOPRENOL GLUCOSYL TRANSFERASE HOMOLOG"/>
    <property type="match status" value="1"/>
</dbReference>
<gene>
    <name evidence="9" type="ORF">HY30_03520</name>
</gene>
<dbReference type="Pfam" id="PF00535">
    <property type="entry name" value="Glycos_transf_2"/>
    <property type="match status" value="1"/>
</dbReference>
<dbReference type="SUPFAM" id="SSF53448">
    <property type="entry name" value="Nucleotide-diphospho-sugar transferases"/>
    <property type="match status" value="1"/>
</dbReference>
<evidence type="ECO:0000256" key="1">
    <source>
        <dbReference type="ARBA" id="ARBA00004141"/>
    </source>
</evidence>
<evidence type="ECO:0000256" key="4">
    <source>
        <dbReference type="ARBA" id="ARBA00022692"/>
    </source>
</evidence>
<dbReference type="CDD" id="cd04187">
    <property type="entry name" value="DPM1_like_bac"/>
    <property type="match status" value="1"/>
</dbReference>
<feature type="domain" description="Glycosyltransferase 2-like" evidence="8">
    <location>
        <begin position="19"/>
        <end position="180"/>
    </location>
</feature>
<keyword evidence="4 7" id="KW-0812">Transmembrane</keyword>
<dbReference type="InterPro" id="IPR029044">
    <property type="entry name" value="Nucleotide-diphossugar_trans"/>
</dbReference>
<dbReference type="eggNOG" id="COG0463">
    <property type="taxonomic scope" value="Bacteria"/>
</dbReference>
<accession>A0A062UK65</accession>
<keyword evidence="2" id="KW-0328">Glycosyltransferase</keyword>
<organism evidence="9 10">
    <name type="scientific">Hyphomonas chukchiensis</name>
    <dbReference type="NCBI Taxonomy" id="1280947"/>
    <lineage>
        <taxon>Bacteria</taxon>
        <taxon>Pseudomonadati</taxon>
        <taxon>Pseudomonadota</taxon>
        <taxon>Alphaproteobacteria</taxon>
        <taxon>Hyphomonadales</taxon>
        <taxon>Hyphomonadaceae</taxon>
        <taxon>Hyphomonas</taxon>
    </lineage>
</organism>
<dbReference type="PATRIC" id="fig|1280947.3.peg.1579"/>
<keyword evidence="5 7" id="KW-1133">Transmembrane helix</keyword>
<dbReference type="Proteomes" id="UP000027190">
    <property type="component" value="Unassembled WGS sequence"/>
</dbReference>
<evidence type="ECO:0000313" key="10">
    <source>
        <dbReference type="Proteomes" id="UP000027190"/>
    </source>
</evidence>
<evidence type="ECO:0000259" key="8">
    <source>
        <dbReference type="Pfam" id="PF00535"/>
    </source>
</evidence>
<feature type="transmembrane region" description="Helical" evidence="7">
    <location>
        <begin position="277"/>
        <end position="303"/>
    </location>
</feature>
<evidence type="ECO:0000256" key="6">
    <source>
        <dbReference type="ARBA" id="ARBA00023136"/>
    </source>
</evidence>
<dbReference type="OrthoDB" id="9807795at2"/>
<evidence type="ECO:0000256" key="2">
    <source>
        <dbReference type="ARBA" id="ARBA00022676"/>
    </source>
</evidence>
<dbReference type="InterPro" id="IPR001173">
    <property type="entry name" value="Glyco_trans_2-like"/>
</dbReference>
<dbReference type="GO" id="GO:0005886">
    <property type="term" value="C:plasma membrane"/>
    <property type="evidence" value="ECO:0007669"/>
    <property type="project" value="TreeGrafter"/>
</dbReference>
<reference evidence="9 10" key="1">
    <citation type="journal article" date="2014" name="Antonie Van Leeuwenhoek">
        <title>Hyphomonas beringensis sp. nov. and Hyphomonas chukchiensis sp. nov., isolated from surface seawater of the Bering Sea and Chukchi Sea.</title>
        <authorList>
            <person name="Li C."/>
            <person name="Lai Q."/>
            <person name="Li G."/>
            <person name="Dong C."/>
            <person name="Wang J."/>
            <person name="Liao Y."/>
            <person name="Shao Z."/>
        </authorList>
    </citation>
    <scope>NUCLEOTIDE SEQUENCE [LARGE SCALE GENOMIC DNA]</scope>
    <source>
        <strain evidence="9 10">BH-BN04-4</strain>
    </source>
</reference>